<dbReference type="GO" id="GO:0016973">
    <property type="term" value="P:poly(A)+ mRNA export from nucleus"/>
    <property type="evidence" value="ECO:0007669"/>
    <property type="project" value="TreeGrafter"/>
</dbReference>
<evidence type="ECO:0000256" key="1">
    <source>
        <dbReference type="ARBA" id="ARBA00037349"/>
    </source>
</evidence>
<dbReference type="Pfam" id="PF08711">
    <property type="entry name" value="Med26"/>
    <property type="match status" value="1"/>
</dbReference>
<feature type="region of interest" description="Disordered" evidence="4">
    <location>
        <begin position="1"/>
        <end position="131"/>
    </location>
</feature>
<dbReference type="PROSITE" id="PS51319">
    <property type="entry name" value="TFIIS_N"/>
    <property type="match status" value="1"/>
</dbReference>
<dbReference type="GO" id="GO:0005634">
    <property type="term" value="C:nucleus"/>
    <property type="evidence" value="ECO:0007669"/>
    <property type="project" value="UniProtKB-SubCell"/>
</dbReference>
<reference evidence="6 7" key="1">
    <citation type="journal article" date="2019" name="Sci. Rep.">
        <title>Comparative genomics of chytrid fungi reveal insights into the obligate biotrophic and pathogenic lifestyle of Synchytrium endobioticum.</title>
        <authorList>
            <person name="van de Vossenberg B.T.L.H."/>
            <person name="Warris S."/>
            <person name="Nguyen H.D.T."/>
            <person name="van Gent-Pelzer M.P.E."/>
            <person name="Joly D.L."/>
            <person name="van de Geest H.C."/>
            <person name="Bonants P.J.M."/>
            <person name="Smith D.S."/>
            <person name="Levesque C.A."/>
            <person name="van der Lee T.A.J."/>
        </authorList>
    </citation>
    <scope>NUCLEOTIDE SEQUENCE [LARGE SCALE GENOMIC DNA]</scope>
    <source>
        <strain evidence="6 7">CBS 809.83</strain>
    </source>
</reference>
<dbReference type="STRING" id="109895.A0A507EC61"/>
<dbReference type="PANTHER" id="PTHR46010:SF1">
    <property type="entry name" value="PROTEIN IWS1 HOMOLOG"/>
    <property type="match status" value="1"/>
</dbReference>
<comment type="function">
    <text evidence="1">Transcription factor involved in RNA polymerase II transcription regulation. May function in both SPT15/TBP post-recruitment and recruitment steps of transcription.</text>
</comment>
<evidence type="ECO:0000313" key="6">
    <source>
        <dbReference type="EMBL" id="TPX60915.1"/>
    </source>
</evidence>
<gene>
    <name evidence="6" type="ORF">PhCBS80983_g01462</name>
</gene>
<evidence type="ECO:0000256" key="4">
    <source>
        <dbReference type="SAM" id="MobiDB-lite"/>
    </source>
</evidence>
<keyword evidence="3" id="KW-0539">Nucleus</keyword>
<dbReference type="SUPFAM" id="SSF47676">
    <property type="entry name" value="Conserved domain common to transcription factors TFIIS, elongin A, CRSP70"/>
    <property type="match status" value="1"/>
</dbReference>
<organism evidence="6 7">
    <name type="scientific">Powellomyces hirtus</name>
    <dbReference type="NCBI Taxonomy" id="109895"/>
    <lineage>
        <taxon>Eukaryota</taxon>
        <taxon>Fungi</taxon>
        <taxon>Fungi incertae sedis</taxon>
        <taxon>Chytridiomycota</taxon>
        <taxon>Chytridiomycota incertae sedis</taxon>
        <taxon>Chytridiomycetes</taxon>
        <taxon>Spizellomycetales</taxon>
        <taxon>Powellomycetaceae</taxon>
        <taxon>Powellomyces</taxon>
    </lineage>
</organism>
<dbReference type="PANTHER" id="PTHR46010">
    <property type="entry name" value="PROTEIN IWS1 HOMOLOG"/>
    <property type="match status" value="1"/>
</dbReference>
<feature type="compositionally biased region" description="Basic residues" evidence="4">
    <location>
        <begin position="71"/>
        <end position="83"/>
    </location>
</feature>
<dbReference type="InterPro" id="IPR017923">
    <property type="entry name" value="TFIIS_N"/>
</dbReference>
<name>A0A507EC61_9FUNG</name>
<protein>
    <recommendedName>
        <fullName evidence="5">TFIIS N-terminal domain-containing protein</fullName>
    </recommendedName>
</protein>
<proteinExistence type="inferred from homology"/>
<dbReference type="InterPro" id="IPR035441">
    <property type="entry name" value="TFIIS/LEDGF_dom_sf"/>
</dbReference>
<comment type="subcellular location">
    <subcellularLocation>
        <location evidence="3">Nucleus</location>
    </subcellularLocation>
</comment>
<feature type="domain" description="TFIIS N-terminal" evidence="5">
    <location>
        <begin position="193"/>
        <end position="270"/>
    </location>
</feature>
<comment type="similarity">
    <text evidence="2">Belongs to the IWS1 family.</text>
</comment>
<dbReference type="Proteomes" id="UP000318582">
    <property type="component" value="Unassembled WGS sequence"/>
</dbReference>
<dbReference type="InterPro" id="IPR051037">
    <property type="entry name" value="RNAPII_TF_IWS1"/>
</dbReference>
<evidence type="ECO:0000259" key="5">
    <source>
        <dbReference type="PROSITE" id="PS51319"/>
    </source>
</evidence>
<feature type="compositionally biased region" description="Acidic residues" evidence="4">
    <location>
        <begin position="14"/>
        <end position="28"/>
    </location>
</feature>
<dbReference type="AlphaFoldDB" id="A0A507EC61"/>
<evidence type="ECO:0000256" key="3">
    <source>
        <dbReference type="PROSITE-ProRule" id="PRU00649"/>
    </source>
</evidence>
<keyword evidence="7" id="KW-1185">Reference proteome</keyword>
<dbReference type="Gene3D" id="1.20.930.10">
    <property type="entry name" value="Conserved domain common to transcription factors TFIIS, elongin A, CRSP70"/>
    <property type="match status" value="1"/>
</dbReference>
<evidence type="ECO:0000313" key="7">
    <source>
        <dbReference type="Proteomes" id="UP000318582"/>
    </source>
</evidence>
<feature type="compositionally biased region" description="Basic and acidic residues" evidence="4">
    <location>
        <begin position="107"/>
        <end position="119"/>
    </location>
</feature>
<accession>A0A507EC61</accession>
<sequence>MTTTYDDIFGGSDSELDDVALSDDEDDNQEKAHEKVAAASSGDEDFSPGKLPSFKKKSTRQVDVSDDLLRRPKKKISRGKARPARAEGSDNEERDAPPRELSPTSQRRQEAHDDVDAAMRKGKRKKVAPRDEADMDEIMVRVLAEMRNAAEQDKERNRKRQPAVAKLMKLPGVMLYLQREALHEQFLENHILEGIKLWLEPLPDAALPSLDIQTNMFQVLQKMPIGTSHLRESLIGRIVNFYAKCTRVNGEIQKIASQLVDKWMRPILNRSNSYRDYDVSAMADLDDGFIPQAPAPRTAVKEEDDRKITRARIPQRIAPAFTVIPQSYVPPPTDGKPKAQNEKFRRIELRMKGMKAGSKAGR</sequence>
<dbReference type="EMBL" id="QEAQ01000011">
    <property type="protein sequence ID" value="TPX60915.1"/>
    <property type="molecule type" value="Genomic_DNA"/>
</dbReference>
<comment type="caution">
    <text evidence="6">The sequence shown here is derived from an EMBL/GenBank/DDBJ whole genome shotgun (WGS) entry which is preliminary data.</text>
</comment>
<evidence type="ECO:0000256" key="2">
    <source>
        <dbReference type="ARBA" id="ARBA00037992"/>
    </source>
</evidence>